<accession>A0A369B235</accession>
<keyword evidence="2" id="KW-1185">Reference proteome</keyword>
<dbReference type="AlphaFoldDB" id="A0A369B235"/>
<dbReference type="Proteomes" id="UP000253090">
    <property type="component" value="Unassembled WGS sequence"/>
</dbReference>
<comment type="caution">
    <text evidence="1">The sequence shown here is derived from an EMBL/GenBank/DDBJ whole genome shotgun (WGS) entry which is preliminary data.</text>
</comment>
<reference evidence="1 2" key="1">
    <citation type="submission" date="2018-07" db="EMBL/GenBank/DDBJ databases">
        <title>Genomic Encyclopedia of Type Strains, Phase III (KMG-III): the genomes of soil and plant-associated and newly described type strains.</title>
        <authorList>
            <person name="Whitman W."/>
        </authorList>
    </citation>
    <scope>NUCLEOTIDE SEQUENCE [LARGE SCALE GENOMIC DNA]</scope>
    <source>
        <strain evidence="1 2">CECT 8333</strain>
    </source>
</reference>
<dbReference type="EMBL" id="QPJW01000014">
    <property type="protein sequence ID" value="RCX15619.1"/>
    <property type="molecule type" value="Genomic_DNA"/>
</dbReference>
<organism evidence="1 2">
    <name type="scientific">Fontibacillus phaseoli</name>
    <dbReference type="NCBI Taxonomy" id="1416533"/>
    <lineage>
        <taxon>Bacteria</taxon>
        <taxon>Bacillati</taxon>
        <taxon>Bacillota</taxon>
        <taxon>Bacilli</taxon>
        <taxon>Bacillales</taxon>
        <taxon>Paenibacillaceae</taxon>
        <taxon>Fontibacillus</taxon>
    </lineage>
</organism>
<name>A0A369B235_9BACL</name>
<protein>
    <submittedName>
        <fullName evidence="1">Uncharacterized protein</fullName>
    </submittedName>
</protein>
<evidence type="ECO:0000313" key="2">
    <source>
        <dbReference type="Proteomes" id="UP000253090"/>
    </source>
</evidence>
<sequence length="54" mass="6096">MFLCECGGVLLVKNIYAYPSGLTALEKLNYQRNCTVECVQCGKKKENQSFDSEE</sequence>
<proteinExistence type="predicted"/>
<gene>
    <name evidence="1" type="ORF">DFP94_11467</name>
</gene>
<evidence type="ECO:0000313" key="1">
    <source>
        <dbReference type="EMBL" id="RCX15619.1"/>
    </source>
</evidence>